<reference evidence="2" key="1">
    <citation type="submission" date="2020-01" db="EMBL/GenBank/DDBJ databases">
        <title>Identification and distribution of gene clusters putatively required for synthesis of sphingolipid metabolism inhibitors in phylogenetically diverse species of the filamentous fungus Fusarium.</title>
        <authorList>
            <person name="Kim H.-S."/>
            <person name="Busman M."/>
            <person name="Brown D.W."/>
            <person name="Divon H."/>
            <person name="Uhlig S."/>
            <person name="Proctor R.H."/>
        </authorList>
    </citation>
    <scope>NUCLEOTIDE SEQUENCE</scope>
    <source>
        <strain evidence="2">NRRL 31653</strain>
    </source>
</reference>
<feature type="region of interest" description="Disordered" evidence="1">
    <location>
        <begin position="12"/>
        <end position="44"/>
    </location>
</feature>
<dbReference type="AlphaFoldDB" id="A0A9P5B323"/>
<feature type="compositionally biased region" description="Basic and acidic residues" evidence="1">
    <location>
        <begin position="104"/>
        <end position="115"/>
    </location>
</feature>
<proteinExistence type="predicted"/>
<feature type="compositionally biased region" description="Polar residues" evidence="1">
    <location>
        <begin position="116"/>
        <end position="125"/>
    </location>
</feature>
<evidence type="ECO:0000313" key="2">
    <source>
        <dbReference type="EMBL" id="KAF4494474.1"/>
    </source>
</evidence>
<feature type="compositionally biased region" description="Basic and acidic residues" evidence="1">
    <location>
        <begin position="12"/>
        <end position="21"/>
    </location>
</feature>
<keyword evidence="3" id="KW-1185">Reference proteome</keyword>
<evidence type="ECO:0000256" key="1">
    <source>
        <dbReference type="SAM" id="MobiDB-lite"/>
    </source>
</evidence>
<feature type="region of interest" description="Disordered" evidence="1">
    <location>
        <begin position="91"/>
        <end position="125"/>
    </location>
</feature>
<dbReference type="OrthoDB" id="5106552at2759"/>
<evidence type="ECO:0000313" key="3">
    <source>
        <dbReference type="Proteomes" id="UP000737391"/>
    </source>
</evidence>
<dbReference type="Proteomes" id="UP000737391">
    <property type="component" value="Unassembled WGS sequence"/>
</dbReference>
<name>A0A9P5B323_9HYPO</name>
<comment type="caution">
    <text evidence="2">The sequence shown here is derived from an EMBL/GenBank/DDBJ whole genome shotgun (WGS) entry which is preliminary data.</text>
</comment>
<gene>
    <name evidence="2" type="ORF">FAGAP_9390</name>
</gene>
<protein>
    <submittedName>
        <fullName evidence="2">Uncharacterized protein</fullName>
    </submittedName>
</protein>
<sequence length="125" mass="13525">MFVVMARVCKADKEGKADSRANDASTAPKHPSSPAEAPATKKKRSRLFCSYCKKVNHTVDTYRSLPGTITILNGGGQMAPNGCTLRIAAGRVEKKKNKKNNMNKKADQKLADKVSESVSAAMQLE</sequence>
<dbReference type="EMBL" id="LUFC02000763">
    <property type="protein sequence ID" value="KAF4494474.1"/>
    <property type="molecule type" value="Genomic_DNA"/>
</dbReference>
<organism evidence="2 3">
    <name type="scientific">Fusarium agapanthi</name>
    <dbReference type="NCBI Taxonomy" id="1803897"/>
    <lineage>
        <taxon>Eukaryota</taxon>
        <taxon>Fungi</taxon>
        <taxon>Dikarya</taxon>
        <taxon>Ascomycota</taxon>
        <taxon>Pezizomycotina</taxon>
        <taxon>Sordariomycetes</taxon>
        <taxon>Hypocreomycetidae</taxon>
        <taxon>Hypocreales</taxon>
        <taxon>Nectriaceae</taxon>
        <taxon>Fusarium</taxon>
        <taxon>Fusarium fujikuroi species complex</taxon>
    </lineage>
</organism>
<accession>A0A9P5B323</accession>
<feature type="compositionally biased region" description="Basic residues" evidence="1">
    <location>
        <begin position="93"/>
        <end position="102"/>
    </location>
</feature>